<dbReference type="Proteomes" id="UP000471751">
    <property type="component" value="Unassembled WGS sequence"/>
</dbReference>
<feature type="non-terminal residue" evidence="2">
    <location>
        <position position="83"/>
    </location>
</feature>
<proteinExistence type="predicted"/>
<protein>
    <submittedName>
        <fullName evidence="2">Uncharacterized protein</fullName>
    </submittedName>
</protein>
<comment type="caution">
    <text evidence="2">The sequence shown here is derived from an EMBL/GenBank/DDBJ whole genome shotgun (WGS) entry which is preliminary data.</text>
</comment>
<dbReference type="Pfam" id="PF10139">
    <property type="entry name" value="Virul_Fac"/>
    <property type="match status" value="1"/>
</dbReference>
<name>A0A6I5RSF5_9PSED</name>
<organism evidence="2 3">
    <name type="scientific">Pseudomonas laurentiana</name>
    <dbReference type="NCBI Taxonomy" id="2364649"/>
    <lineage>
        <taxon>Bacteria</taxon>
        <taxon>Pseudomonadati</taxon>
        <taxon>Pseudomonadota</taxon>
        <taxon>Gammaproteobacteria</taxon>
        <taxon>Pseudomonadales</taxon>
        <taxon>Pseudomonadaceae</taxon>
        <taxon>Pseudomonas</taxon>
    </lineage>
</organism>
<reference evidence="2 3" key="1">
    <citation type="submission" date="2020-02" db="EMBL/GenBank/DDBJ databases">
        <title>Broccoli isolated Pseudomonas sp.</title>
        <authorList>
            <person name="Fujikawa T."/>
            <person name="Sawada H."/>
        </authorList>
    </citation>
    <scope>NUCLEOTIDE SEQUENCE [LARGE SCALE GENOMIC DNA]</scope>
    <source>
        <strain evidence="2 3">JCM 32154</strain>
    </source>
</reference>
<accession>A0A6I5RSF5</accession>
<feature type="coiled-coil region" evidence="1">
    <location>
        <begin position="36"/>
        <end position="63"/>
    </location>
</feature>
<dbReference type="EMBL" id="JAAHBT010000198">
    <property type="protein sequence ID" value="NES11082.1"/>
    <property type="molecule type" value="Genomic_DNA"/>
</dbReference>
<dbReference type="InterPro" id="IPR017030">
    <property type="entry name" value="Vir_effector_SfrC"/>
</dbReference>
<evidence type="ECO:0000313" key="2">
    <source>
        <dbReference type="EMBL" id="NES11082.1"/>
    </source>
</evidence>
<gene>
    <name evidence="2" type="ORF">G3O07_17155</name>
</gene>
<keyword evidence="3" id="KW-1185">Reference proteome</keyword>
<dbReference type="AlphaFoldDB" id="A0A6I5RSF5"/>
<sequence length="83" mass="8975">MSNLTPKQQQLMGAWGAVHKGANEALEWIQQVRGNAASVEAEGDALNLRLHQARNRAKDLQRAAGTPMVIGFFGLSQAGKSYL</sequence>
<keyword evidence="1" id="KW-0175">Coiled coil</keyword>
<evidence type="ECO:0000313" key="3">
    <source>
        <dbReference type="Proteomes" id="UP000471751"/>
    </source>
</evidence>
<evidence type="ECO:0000256" key="1">
    <source>
        <dbReference type="SAM" id="Coils"/>
    </source>
</evidence>